<dbReference type="KEGG" id="cfh:C1707_03410"/>
<reference evidence="2 5" key="2">
    <citation type="submission" date="2018-01" db="EMBL/GenBank/DDBJ databases">
        <title>Complete genome sequence of Caulobacter flavus RHGG3.</title>
        <authorList>
            <person name="Yang E."/>
        </authorList>
    </citation>
    <scope>NUCLEOTIDE SEQUENCE [LARGE SCALE GENOMIC DNA]</scope>
    <source>
        <strain evidence="2 5">RHGG3</strain>
    </source>
</reference>
<dbReference type="Proteomes" id="UP000281192">
    <property type="component" value="Chromosome"/>
</dbReference>
<organism evidence="3 4">
    <name type="scientific">Caulobacter flavus</name>
    <dbReference type="NCBI Taxonomy" id="1679497"/>
    <lineage>
        <taxon>Bacteria</taxon>
        <taxon>Pseudomonadati</taxon>
        <taxon>Pseudomonadota</taxon>
        <taxon>Alphaproteobacteria</taxon>
        <taxon>Caulobacterales</taxon>
        <taxon>Caulobacteraceae</taxon>
        <taxon>Caulobacter</taxon>
    </lineage>
</organism>
<evidence type="ECO:0000256" key="1">
    <source>
        <dbReference type="SAM" id="MobiDB-lite"/>
    </source>
</evidence>
<accession>A0A2N5CUX3</accession>
<feature type="compositionally biased region" description="Basic residues" evidence="1">
    <location>
        <begin position="19"/>
        <end position="38"/>
    </location>
</feature>
<name>A0A2N5CUX3_9CAUL</name>
<evidence type="ECO:0000313" key="4">
    <source>
        <dbReference type="Proteomes" id="UP000234483"/>
    </source>
</evidence>
<sequence>MREAPLLPRLRGRGTTKWWRGRRRARRSVPRPLRRGAYPHRTTSPASRGRSFATKRKRPPPARATAFPAFRP</sequence>
<dbReference type="EMBL" id="CP026100">
    <property type="protein sequence ID" value="AYV45367.1"/>
    <property type="molecule type" value="Genomic_DNA"/>
</dbReference>
<protein>
    <submittedName>
        <fullName evidence="3">Uncharacterized protein</fullName>
    </submittedName>
</protein>
<evidence type="ECO:0000313" key="2">
    <source>
        <dbReference type="EMBL" id="AYV45367.1"/>
    </source>
</evidence>
<dbReference type="Proteomes" id="UP000234483">
    <property type="component" value="Unassembled WGS sequence"/>
</dbReference>
<feature type="region of interest" description="Disordered" evidence="1">
    <location>
        <begin position="19"/>
        <end position="72"/>
    </location>
</feature>
<keyword evidence="5" id="KW-1185">Reference proteome</keyword>
<dbReference type="AlphaFoldDB" id="A0A2N5CUX3"/>
<gene>
    <name evidence="2" type="ORF">C1707_03410</name>
    <name evidence="3" type="ORF">CFHF_09125</name>
</gene>
<evidence type="ECO:0000313" key="3">
    <source>
        <dbReference type="EMBL" id="PLR17597.1"/>
    </source>
</evidence>
<reference evidence="3 4" key="1">
    <citation type="submission" date="2017-12" db="EMBL/GenBank/DDBJ databases">
        <title>The genome sequence of Caulobacter flavus CGMCC1 15093.</title>
        <authorList>
            <person name="Gao J."/>
            <person name="Mao X."/>
            <person name="Sun J."/>
        </authorList>
    </citation>
    <scope>NUCLEOTIDE SEQUENCE [LARGE SCALE GENOMIC DNA]</scope>
    <source>
        <strain evidence="3 4">CGMCC1 15093</strain>
    </source>
</reference>
<dbReference type="EMBL" id="PJRQ01000017">
    <property type="protein sequence ID" value="PLR17597.1"/>
    <property type="molecule type" value="Genomic_DNA"/>
</dbReference>
<evidence type="ECO:0000313" key="5">
    <source>
        <dbReference type="Proteomes" id="UP000281192"/>
    </source>
</evidence>
<proteinExistence type="predicted"/>
<feature type="compositionally biased region" description="Low complexity" evidence="1">
    <location>
        <begin position="63"/>
        <end position="72"/>
    </location>
</feature>